<sequence length="122" mass="12983">MIFALFSAACGDDPPRDDGGADNSTADASVMSETMPGSTTAAPEPCSLVHEGKLIVTDSTDLAALENIGVVEGDLRILFDESDQRDLSFLKCIHTIDGSLDVQYNTQLESTEGSEVFGRLVR</sequence>
<evidence type="ECO:0000313" key="3">
    <source>
        <dbReference type="Proteomes" id="UP001221686"/>
    </source>
</evidence>
<keyword evidence="3" id="KW-1185">Reference proteome</keyword>
<dbReference type="EMBL" id="JAQNDL010000001">
    <property type="protein sequence ID" value="MDC0716597.1"/>
    <property type="molecule type" value="Genomic_DNA"/>
</dbReference>
<name>A0ABT5DW14_9BACT</name>
<dbReference type="SUPFAM" id="SSF52058">
    <property type="entry name" value="L domain-like"/>
    <property type="match status" value="1"/>
</dbReference>
<evidence type="ECO:0008006" key="4">
    <source>
        <dbReference type="Google" id="ProtNLM"/>
    </source>
</evidence>
<evidence type="ECO:0000256" key="1">
    <source>
        <dbReference type="SAM" id="MobiDB-lite"/>
    </source>
</evidence>
<dbReference type="Proteomes" id="UP001221686">
    <property type="component" value="Unassembled WGS sequence"/>
</dbReference>
<evidence type="ECO:0000313" key="2">
    <source>
        <dbReference type="EMBL" id="MDC0716597.1"/>
    </source>
</evidence>
<dbReference type="InterPro" id="IPR036941">
    <property type="entry name" value="Rcpt_L-dom_sf"/>
</dbReference>
<dbReference type="RefSeq" id="WP_272085089.1">
    <property type="nucleotide sequence ID" value="NZ_JAQNDL010000001.1"/>
</dbReference>
<comment type="caution">
    <text evidence="2">The sequence shown here is derived from an EMBL/GenBank/DDBJ whole genome shotgun (WGS) entry which is preliminary data.</text>
</comment>
<reference evidence="2 3" key="1">
    <citation type="submission" date="2022-11" db="EMBL/GenBank/DDBJ databases">
        <title>Minimal conservation of predation-associated metabolite biosynthetic gene clusters underscores biosynthetic potential of Myxococcota including descriptions for ten novel species: Archangium lansinium sp. nov., Myxococcus landrumus sp. nov., Nannocystis bai.</title>
        <authorList>
            <person name="Ahearne A."/>
            <person name="Stevens C."/>
            <person name="Dowd S."/>
        </authorList>
    </citation>
    <scope>NUCLEOTIDE SEQUENCE [LARGE SCALE GENOMIC DNA]</scope>
    <source>
        <strain evidence="2 3">BB15-2</strain>
    </source>
</reference>
<protein>
    <recommendedName>
        <fullName evidence="4">Lipoprotein</fullName>
    </recommendedName>
</protein>
<organism evidence="2 3">
    <name type="scientific">Nannocystis bainbridge</name>
    <dbReference type="NCBI Taxonomy" id="2995303"/>
    <lineage>
        <taxon>Bacteria</taxon>
        <taxon>Pseudomonadati</taxon>
        <taxon>Myxococcota</taxon>
        <taxon>Polyangia</taxon>
        <taxon>Nannocystales</taxon>
        <taxon>Nannocystaceae</taxon>
        <taxon>Nannocystis</taxon>
    </lineage>
</organism>
<gene>
    <name evidence="2" type="ORF">POL25_06825</name>
</gene>
<accession>A0ABT5DW14</accession>
<feature type="compositionally biased region" description="Polar residues" evidence="1">
    <location>
        <begin position="23"/>
        <end position="41"/>
    </location>
</feature>
<feature type="region of interest" description="Disordered" evidence="1">
    <location>
        <begin position="13"/>
        <end position="45"/>
    </location>
</feature>
<dbReference type="Gene3D" id="3.80.20.20">
    <property type="entry name" value="Receptor L-domain"/>
    <property type="match status" value="1"/>
</dbReference>
<proteinExistence type="predicted"/>